<protein>
    <submittedName>
        <fullName evidence="1">Uncharacterized protein</fullName>
    </submittedName>
</protein>
<organism evidence="1">
    <name type="scientific">Myoviridae sp. ctBoB21</name>
    <dbReference type="NCBI Taxonomy" id="2827287"/>
    <lineage>
        <taxon>Viruses</taxon>
        <taxon>Duplodnaviria</taxon>
        <taxon>Heunggongvirae</taxon>
        <taxon>Uroviricota</taxon>
        <taxon>Caudoviricetes</taxon>
    </lineage>
</organism>
<sequence length="42" mass="5107">MIQNFECIGKRMMERIIADRQTIYNRVEFISWRNNTLALFLA</sequence>
<proteinExistence type="predicted"/>
<dbReference type="EMBL" id="BK015822">
    <property type="protein sequence ID" value="DAE26715.1"/>
    <property type="molecule type" value="Genomic_DNA"/>
</dbReference>
<reference evidence="1" key="1">
    <citation type="journal article" date="2021" name="Proc. Natl. Acad. Sci. U.S.A.">
        <title>A Catalog of Tens of Thousands of Viruses from Human Metagenomes Reveals Hidden Associations with Chronic Diseases.</title>
        <authorList>
            <person name="Tisza M.J."/>
            <person name="Buck C.B."/>
        </authorList>
    </citation>
    <scope>NUCLEOTIDE SEQUENCE</scope>
    <source>
        <strain evidence="1">CtBoB21</strain>
    </source>
</reference>
<evidence type="ECO:0000313" key="1">
    <source>
        <dbReference type="EMBL" id="DAE26715.1"/>
    </source>
</evidence>
<name>A0A8S5R6F4_9CAUD</name>
<accession>A0A8S5R6F4</accession>